<keyword evidence="3" id="KW-1185">Reference proteome</keyword>
<reference evidence="2" key="1">
    <citation type="submission" date="2023-11" db="EMBL/GenBank/DDBJ databases">
        <authorList>
            <person name="Alioto T."/>
            <person name="Alioto T."/>
            <person name="Gomez Garrido J."/>
        </authorList>
    </citation>
    <scope>NUCLEOTIDE SEQUENCE</scope>
</reference>
<name>A0AAI8Z823_9PEZI</name>
<organism evidence="2 3">
    <name type="scientific">Lecanosticta acicola</name>
    <dbReference type="NCBI Taxonomy" id="111012"/>
    <lineage>
        <taxon>Eukaryota</taxon>
        <taxon>Fungi</taxon>
        <taxon>Dikarya</taxon>
        <taxon>Ascomycota</taxon>
        <taxon>Pezizomycotina</taxon>
        <taxon>Dothideomycetes</taxon>
        <taxon>Dothideomycetidae</taxon>
        <taxon>Mycosphaerellales</taxon>
        <taxon>Mycosphaerellaceae</taxon>
        <taxon>Lecanosticta</taxon>
    </lineage>
</organism>
<feature type="region of interest" description="Disordered" evidence="1">
    <location>
        <begin position="10"/>
        <end position="31"/>
    </location>
</feature>
<dbReference type="Proteomes" id="UP001296104">
    <property type="component" value="Unassembled WGS sequence"/>
</dbReference>
<evidence type="ECO:0000313" key="2">
    <source>
        <dbReference type="EMBL" id="CAK4034167.1"/>
    </source>
</evidence>
<dbReference type="EMBL" id="CAVMBE010000106">
    <property type="protein sequence ID" value="CAK4034167.1"/>
    <property type="molecule type" value="Genomic_DNA"/>
</dbReference>
<sequence>MITIYLAHEEVRTEGPTRQQHKLGQGVPASDVRAPPEIQKVQLDAIRLRMDISCESPLKRRKLAPNLEAKTSFEPDAEHCFGRATEARRSYTAPSQQEHRAISRTQTDPNLPAHCSRYDMLLGSEPAESRIARSNITQSMAQKRSCSTEDLNAAGQQEISRQEFLGILDAGLRMAISPSPKCLARGVRMDGNESCKCLANTLPTLWSPGYLYAMSSRSVLLPTISHGLNGICAEHAKSSRLRSKMIELERRHDARHDYLRHNSDSGRASSTVSSVLWRTMQTSLFDMEAANLLIPLSRKNGDDNLNDLDLLDSRYDETWHNGPHSCTCSDDDESLLDRAEIAEGATALVPGEGLKRRTPACLMPEMSPQMPSGGPLDLGMFEDDEELLSNGESLEHLAGMDDGDMIATETPRLTESQDEGIATVTRHSFNSDDEILPI</sequence>
<protein>
    <submittedName>
        <fullName evidence="2">Uncharacterized protein</fullName>
    </submittedName>
</protein>
<comment type="caution">
    <text evidence="2">The sequence shown here is derived from an EMBL/GenBank/DDBJ whole genome shotgun (WGS) entry which is preliminary data.</text>
</comment>
<proteinExistence type="predicted"/>
<feature type="region of interest" description="Disordered" evidence="1">
    <location>
        <begin position="88"/>
        <end position="109"/>
    </location>
</feature>
<evidence type="ECO:0000313" key="3">
    <source>
        <dbReference type="Proteomes" id="UP001296104"/>
    </source>
</evidence>
<dbReference type="AlphaFoldDB" id="A0AAI8Z823"/>
<accession>A0AAI8Z823</accession>
<evidence type="ECO:0000256" key="1">
    <source>
        <dbReference type="SAM" id="MobiDB-lite"/>
    </source>
</evidence>
<gene>
    <name evidence="2" type="ORF">LECACI_7A009325</name>
</gene>